<name>A0AAE1K0Q8_PETCI</name>
<keyword evidence="3" id="KW-1185">Reference proteome</keyword>
<protein>
    <submittedName>
        <fullName evidence="2">Uncharacterized protein</fullName>
    </submittedName>
</protein>
<evidence type="ECO:0000313" key="2">
    <source>
        <dbReference type="EMBL" id="KAK3859900.1"/>
    </source>
</evidence>
<feature type="region of interest" description="Disordered" evidence="1">
    <location>
        <begin position="52"/>
        <end position="78"/>
    </location>
</feature>
<gene>
    <name evidence="2" type="ORF">Pcinc_034010</name>
</gene>
<dbReference type="AlphaFoldDB" id="A0AAE1K0Q8"/>
<comment type="caution">
    <text evidence="2">The sequence shown here is derived from an EMBL/GenBank/DDBJ whole genome shotgun (WGS) entry which is preliminary data.</text>
</comment>
<reference evidence="2" key="1">
    <citation type="submission" date="2023-10" db="EMBL/GenBank/DDBJ databases">
        <title>Genome assemblies of two species of porcelain crab, Petrolisthes cinctipes and Petrolisthes manimaculis (Anomura: Porcellanidae).</title>
        <authorList>
            <person name="Angst P."/>
        </authorList>
    </citation>
    <scope>NUCLEOTIDE SEQUENCE</scope>
    <source>
        <strain evidence="2">PB745_01</strain>
        <tissue evidence="2">Gill</tissue>
    </source>
</reference>
<evidence type="ECO:0000256" key="1">
    <source>
        <dbReference type="SAM" id="MobiDB-lite"/>
    </source>
</evidence>
<dbReference type="Proteomes" id="UP001286313">
    <property type="component" value="Unassembled WGS sequence"/>
</dbReference>
<proteinExistence type="predicted"/>
<organism evidence="2 3">
    <name type="scientific">Petrolisthes cinctipes</name>
    <name type="common">Flat porcelain crab</name>
    <dbReference type="NCBI Taxonomy" id="88211"/>
    <lineage>
        <taxon>Eukaryota</taxon>
        <taxon>Metazoa</taxon>
        <taxon>Ecdysozoa</taxon>
        <taxon>Arthropoda</taxon>
        <taxon>Crustacea</taxon>
        <taxon>Multicrustacea</taxon>
        <taxon>Malacostraca</taxon>
        <taxon>Eumalacostraca</taxon>
        <taxon>Eucarida</taxon>
        <taxon>Decapoda</taxon>
        <taxon>Pleocyemata</taxon>
        <taxon>Anomura</taxon>
        <taxon>Galatheoidea</taxon>
        <taxon>Porcellanidae</taxon>
        <taxon>Petrolisthes</taxon>
    </lineage>
</organism>
<sequence>MLEKEGLRVKWEEWNVDGVGKVWWRRERAFDLTRIEVRVTNEEMERKRKWWRNKGGSGGVPKVEKVERTSRRMRWRKDREPHQKFCMACPVVGGEGKGVEPRPDKRK</sequence>
<accession>A0AAE1K0Q8</accession>
<evidence type="ECO:0000313" key="3">
    <source>
        <dbReference type="Proteomes" id="UP001286313"/>
    </source>
</evidence>
<dbReference type="EMBL" id="JAWQEG010004873">
    <property type="protein sequence ID" value="KAK3859900.1"/>
    <property type="molecule type" value="Genomic_DNA"/>
</dbReference>